<keyword evidence="1" id="KW-1185">Reference proteome</keyword>
<dbReference type="WBParaSite" id="EN70_8446">
    <property type="protein sequence ID" value="EN70_8446"/>
    <property type="gene ID" value="EN70_8446"/>
</dbReference>
<proteinExistence type="predicted"/>
<organism evidence="1 2">
    <name type="scientific">Loa loa</name>
    <name type="common">Eye worm</name>
    <name type="synonym">Filaria loa</name>
    <dbReference type="NCBI Taxonomy" id="7209"/>
    <lineage>
        <taxon>Eukaryota</taxon>
        <taxon>Metazoa</taxon>
        <taxon>Ecdysozoa</taxon>
        <taxon>Nematoda</taxon>
        <taxon>Chromadorea</taxon>
        <taxon>Rhabditida</taxon>
        <taxon>Spirurina</taxon>
        <taxon>Spiruromorpha</taxon>
        <taxon>Filarioidea</taxon>
        <taxon>Onchocercidae</taxon>
        <taxon>Loa</taxon>
    </lineage>
</organism>
<reference evidence="1" key="1">
    <citation type="submission" date="2012-04" db="EMBL/GenBank/DDBJ databases">
        <title>The Genome Sequence of Loa loa.</title>
        <authorList>
            <consortium name="The Broad Institute Genome Sequencing Platform"/>
            <consortium name="Broad Institute Genome Sequencing Center for Infectious Disease"/>
            <person name="Nutman T.B."/>
            <person name="Fink D.L."/>
            <person name="Russ C."/>
            <person name="Young S."/>
            <person name="Zeng Q."/>
            <person name="Gargeya S."/>
            <person name="Alvarado L."/>
            <person name="Berlin A."/>
            <person name="Chapman S.B."/>
            <person name="Chen Z."/>
            <person name="Freedman E."/>
            <person name="Gellesch M."/>
            <person name="Goldberg J."/>
            <person name="Griggs A."/>
            <person name="Gujja S."/>
            <person name="Heilman E.R."/>
            <person name="Heiman D."/>
            <person name="Howarth C."/>
            <person name="Mehta T."/>
            <person name="Neiman D."/>
            <person name="Pearson M."/>
            <person name="Roberts A."/>
            <person name="Saif S."/>
            <person name="Shea T."/>
            <person name="Shenoy N."/>
            <person name="Sisk P."/>
            <person name="Stolte C."/>
            <person name="Sykes S."/>
            <person name="White J."/>
            <person name="Yandava C."/>
            <person name="Haas B."/>
            <person name="Henn M.R."/>
            <person name="Nusbaum C."/>
            <person name="Birren B."/>
        </authorList>
    </citation>
    <scope>NUCLEOTIDE SEQUENCE [LARGE SCALE GENOMIC DNA]</scope>
</reference>
<name>A0A1I7W0X9_LOALO</name>
<evidence type="ECO:0000313" key="2">
    <source>
        <dbReference type="WBParaSite" id="EN70_8446"/>
    </source>
</evidence>
<sequence>MRHRILYPPYHSLRQASSALLPSLTLLTQEHMMIASKVLKRFLRRCFSTVWTREVHKFHTANVILLTEAKCLLWGGTDFGRFHISGERTRIIVTGGIEHLPGQSNQIGLVRKNNAISNKNSELVCDKHQTERIKPPSR</sequence>
<evidence type="ECO:0000313" key="1">
    <source>
        <dbReference type="Proteomes" id="UP000095285"/>
    </source>
</evidence>
<dbReference type="AlphaFoldDB" id="A0A1I7W0X9"/>
<dbReference type="Proteomes" id="UP000095285">
    <property type="component" value="Unassembled WGS sequence"/>
</dbReference>
<accession>A0A1I7W0X9</accession>
<reference evidence="2" key="2">
    <citation type="submission" date="2016-11" db="UniProtKB">
        <authorList>
            <consortium name="WormBaseParasite"/>
        </authorList>
    </citation>
    <scope>IDENTIFICATION</scope>
</reference>
<protein>
    <submittedName>
        <fullName evidence="2">Uncharacterized protein</fullName>
    </submittedName>
</protein>